<dbReference type="GO" id="GO:0046872">
    <property type="term" value="F:metal ion binding"/>
    <property type="evidence" value="ECO:0007669"/>
    <property type="project" value="UniProtKB-KW"/>
</dbReference>
<dbReference type="InterPro" id="IPR004843">
    <property type="entry name" value="Calcineurin-like_PHP"/>
</dbReference>
<keyword evidence="6" id="KW-0464">Manganese</keyword>
<keyword evidence="3" id="KW-0479">Metal-binding</keyword>
<dbReference type="PANTHER" id="PTHR34990:SF1">
    <property type="entry name" value="UDP-2,3-DIACYLGLUCOSAMINE HYDROLASE"/>
    <property type="match status" value="1"/>
</dbReference>
<evidence type="ECO:0000313" key="8">
    <source>
        <dbReference type="EMBL" id="NLW35177.1"/>
    </source>
</evidence>
<dbReference type="Pfam" id="PF00149">
    <property type="entry name" value="Metallophos"/>
    <property type="match status" value="1"/>
</dbReference>
<dbReference type="InterPro" id="IPR029052">
    <property type="entry name" value="Metallo-depent_PP-like"/>
</dbReference>
<dbReference type="Proteomes" id="UP000777265">
    <property type="component" value="Unassembled WGS sequence"/>
</dbReference>
<dbReference type="EMBL" id="JAAYEE010000110">
    <property type="protein sequence ID" value="NLW35177.1"/>
    <property type="molecule type" value="Genomic_DNA"/>
</dbReference>
<comment type="caution">
    <text evidence="8">The sequence shown here is derived from an EMBL/GenBank/DDBJ whole genome shotgun (WGS) entry which is preliminary data.</text>
</comment>
<reference evidence="8" key="1">
    <citation type="journal article" date="2020" name="Biotechnol. Biofuels">
        <title>New insights from the biogas microbiome by comprehensive genome-resolved metagenomics of nearly 1600 species originating from multiple anaerobic digesters.</title>
        <authorList>
            <person name="Campanaro S."/>
            <person name="Treu L."/>
            <person name="Rodriguez-R L.M."/>
            <person name="Kovalovszki A."/>
            <person name="Ziels R.M."/>
            <person name="Maus I."/>
            <person name="Zhu X."/>
            <person name="Kougias P.G."/>
            <person name="Basile A."/>
            <person name="Luo G."/>
            <person name="Schluter A."/>
            <person name="Konstantinidis K.T."/>
            <person name="Angelidaki I."/>
        </authorList>
    </citation>
    <scope>NUCLEOTIDE SEQUENCE</scope>
    <source>
        <strain evidence="8">AS06rmzACSIP_7</strain>
    </source>
</reference>
<gene>
    <name evidence="8" type="ORF">GXY80_06800</name>
</gene>
<evidence type="ECO:0000256" key="2">
    <source>
        <dbReference type="ARBA" id="ARBA00022519"/>
    </source>
</evidence>
<dbReference type="Gene3D" id="3.60.21.10">
    <property type="match status" value="1"/>
</dbReference>
<protein>
    <submittedName>
        <fullName evidence="8">UDP-2,3-diacylglucosamine diphosphatase</fullName>
    </submittedName>
</protein>
<name>A0A971S1F6_9BACT</name>
<reference evidence="8" key="2">
    <citation type="submission" date="2020-01" db="EMBL/GenBank/DDBJ databases">
        <authorList>
            <person name="Campanaro S."/>
        </authorList>
    </citation>
    <scope>NUCLEOTIDE SEQUENCE</scope>
    <source>
        <strain evidence="8">AS06rmzACSIP_7</strain>
    </source>
</reference>
<dbReference type="CDD" id="cd07398">
    <property type="entry name" value="MPP_YbbF-LpxH"/>
    <property type="match status" value="1"/>
</dbReference>
<keyword evidence="2" id="KW-0997">Cell inner membrane</keyword>
<proteinExistence type="predicted"/>
<accession>A0A971S1F6</accession>
<keyword evidence="1" id="KW-1003">Cell membrane</keyword>
<evidence type="ECO:0000256" key="3">
    <source>
        <dbReference type="ARBA" id="ARBA00022723"/>
    </source>
</evidence>
<evidence type="ECO:0000313" key="9">
    <source>
        <dbReference type="Proteomes" id="UP000777265"/>
    </source>
</evidence>
<keyword evidence="4" id="KW-0378">Hydrolase</keyword>
<dbReference type="PANTHER" id="PTHR34990">
    <property type="entry name" value="UDP-2,3-DIACYLGLUCOSAMINE HYDROLASE-RELATED"/>
    <property type="match status" value="1"/>
</dbReference>
<dbReference type="GO" id="GO:0009245">
    <property type="term" value="P:lipid A biosynthetic process"/>
    <property type="evidence" value="ECO:0007669"/>
    <property type="project" value="TreeGrafter"/>
</dbReference>
<keyword evidence="5" id="KW-0472">Membrane</keyword>
<organism evidence="8 9">
    <name type="scientific">Syntrophorhabdus aromaticivorans</name>
    <dbReference type="NCBI Taxonomy" id="328301"/>
    <lineage>
        <taxon>Bacteria</taxon>
        <taxon>Pseudomonadati</taxon>
        <taxon>Thermodesulfobacteriota</taxon>
        <taxon>Syntrophorhabdia</taxon>
        <taxon>Syntrophorhabdales</taxon>
        <taxon>Syntrophorhabdaceae</taxon>
        <taxon>Syntrophorhabdus</taxon>
    </lineage>
</organism>
<dbReference type="GO" id="GO:0008758">
    <property type="term" value="F:UDP-2,3-diacylglucosamine hydrolase activity"/>
    <property type="evidence" value="ECO:0007669"/>
    <property type="project" value="TreeGrafter"/>
</dbReference>
<evidence type="ECO:0000256" key="4">
    <source>
        <dbReference type="ARBA" id="ARBA00022801"/>
    </source>
</evidence>
<dbReference type="GO" id="GO:0016020">
    <property type="term" value="C:membrane"/>
    <property type="evidence" value="ECO:0007669"/>
    <property type="project" value="GOC"/>
</dbReference>
<sequence>MKIIFFGDTHLNKKNPARIQFVETFVRDVCTDADMVFILGDLFEFYHGYDGYIYPWYHGIVDAFKDVTGQGRPVYFLEGNHEFDMGAFFQLYSGIRCVKNMVIDVEGKRTFIAHGDEFTTNPLLRFLKTPFIYGVMNLFGPRLSWRIAMGLSLFMSKKKKGNSEKVMLIFRDYAEKKLDEGFDVVILAHSHMADRVEGNSGNGTTVYLNTGDFIRDRT</sequence>
<evidence type="ECO:0000256" key="1">
    <source>
        <dbReference type="ARBA" id="ARBA00022475"/>
    </source>
</evidence>
<feature type="domain" description="Calcineurin-like phosphoesterase" evidence="7">
    <location>
        <begin position="1"/>
        <end position="191"/>
    </location>
</feature>
<evidence type="ECO:0000256" key="6">
    <source>
        <dbReference type="ARBA" id="ARBA00023211"/>
    </source>
</evidence>
<evidence type="ECO:0000256" key="5">
    <source>
        <dbReference type="ARBA" id="ARBA00023136"/>
    </source>
</evidence>
<dbReference type="InterPro" id="IPR043461">
    <property type="entry name" value="LpxH-like"/>
</dbReference>
<feature type="non-terminal residue" evidence="8">
    <location>
        <position position="218"/>
    </location>
</feature>
<dbReference type="SUPFAM" id="SSF56300">
    <property type="entry name" value="Metallo-dependent phosphatases"/>
    <property type="match status" value="1"/>
</dbReference>
<evidence type="ECO:0000259" key="7">
    <source>
        <dbReference type="Pfam" id="PF00149"/>
    </source>
</evidence>
<dbReference type="AlphaFoldDB" id="A0A971S1F6"/>